<dbReference type="InterPro" id="IPR023415">
    <property type="entry name" value="LDLR_class-A_CS"/>
</dbReference>
<keyword evidence="6" id="KW-0472">Membrane</keyword>
<evidence type="ECO:0000256" key="4">
    <source>
        <dbReference type="ARBA" id="ARBA00022737"/>
    </source>
</evidence>
<evidence type="ECO:0000256" key="2">
    <source>
        <dbReference type="ARBA" id="ARBA00022692"/>
    </source>
</evidence>
<dbReference type="InterPro" id="IPR002172">
    <property type="entry name" value="LDrepeatLR_classA_rpt"/>
</dbReference>
<feature type="disulfide bond" evidence="10">
    <location>
        <begin position="86"/>
        <end position="101"/>
    </location>
</feature>
<evidence type="ECO:0000256" key="10">
    <source>
        <dbReference type="PROSITE-ProRule" id="PRU00124"/>
    </source>
</evidence>
<protein>
    <submittedName>
        <fullName evidence="12">Low-density lipoprotein receptor</fullName>
    </submittedName>
</protein>
<feature type="chain" id="PRO_5003191371" evidence="11">
    <location>
        <begin position="22"/>
        <end position="103"/>
    </location>
</feature>
<dbReference type="SMART" id="SM00192">
    <property type="entry name" value="LDLa"/>
    <property type="match status" value="2"/>
</dbReference>
<dbReference type="CDD" id="cd00112">
    <property type="entry name" value="LDLa"/>
    <property type="match status" value="2"/>
</dbReference>
<comment type="subcellular location">
    <subcellularLocation>
        <location evidence="1">Membrane</location>
        <topology evidence="1">Single-pass membrane protein</topology>
    </subcellularLocation>
</comment>
<keyword evidence="8 12" id="KW-0675">Receptor</keyword>
<keyword evidence="9" id="KW-0325">Glycoprotein</keyword>
<evidence type="ECO:0000256" key="1">
    <source>
        <dbReference type="ARBA" id="ARBA00004167"/>
    </source>
</evidence>
<evidence type="ECO:0000256" key="7">
    <source>
        <dbReference type="ARBA" id="ARBA00023157"/>
    </source>
</evidence>
<feature type="disulfide bond" evidence="10">
    <location>
        <begin position="47"/>
        <end position="62"/>
    </location>
</feature>
<evidence type="ECO:0000256" key="6">
    <source>
        <dbReference type="ARBA" id="ARBA00023136"/>
    </source>
</evidence>
<dbReference type="AlphaFoldDB" id="E4W3F8"/>
<evidence type="ECO:0000256" key="3">
    <source>
        <dbReference type="ARBA" id="ARBA00022729"/>
    </source>
</evidence>
<feature type="signal peptide" evidence="11">
    <location>
        <begin position="1"/>
        <end position="21"/>
    </location>
</feature>
<dbReference type="Pfam" id="PF00057">
    <property type="entry name" value="Ldl_recept_a"/>
    <property type="match status" value="2"/>
</dbReference>
<dbReference type="EMBL" id="EU101722">
    <property type="protein sequence ID" value="ABW90693.1"/>
    <property type="molecule type" value="mRNA"/>
</dbReference>
<dbReference type="GO" id="GO:0005041">
    <property type="term" value="F:low-density lipoprotein particle receptor activity"/>
    <property type="evidence" value="ECO:0007669"/>
    <property type="project" value="TreeGrafter"/>
</dbReference>
<dbReference type="PRINTS" id="PR00261">
    <property type="entry name" value="LDLRECEPTOR"/>
</dbReference>
<keyword evidence="5" id="KW-1133">Transmembrane helix</keyword>
<dbReference type="PROSITE" id="PS01209">
    <property type="entry name" value="LDLRA_1"/>
    <property type="match status" value="1"/>
</dbReference>
<dbReference type="GO" id="GO:0005886">
    <property type="term" value="C:plasma membrane"/>
    <property type="evidence" value="ECO:0007669"/>
    <property type="project" value="TreeGrafter"/>
</dbReference>
<dbReference type="PANTHER" id="PTHR22722:SF5">
    <property type="entry name" value="LOW-DENSITY LIPOPROTEIN RECEPTOR-RELATED PROTEIN 1B"/>
    <property type="match status" value="1"/>
</dbReference>
<dbReference type="Gene3D" id="4.10.400.10">
    <property type="entry name" value="Low-density Lipoprotein Receptor"/>
    <property type="match status" value="2"/>
</dbReference>
<dbReference type="FunFam" id="4.10.400.10:FF:000034">
    <property type="entry name" value="Low-density lipoprotein receptor-related protein 2"/>
    <property type="match status" value="1"/>
</dbReference>
<dbReference type="PANTHER" id="PTHR22722">
    <property type="entry name" value="LOW-DENSITY LIPOPROTEIN RECEPTOR-RELATED PROTEIN 2-RELATED"/>
    <property type="match status" value="1"/>
</dbReference>
<keyword evidence="12" id="KW-0449">Lipoprotein</keyword>
<dbReference type="GO" id="GO:0043235">
    <property type="term" value="C:receptor complex"/>
    <property type="evidence" value="ECO:0007669"/>
    <property type="project" value="TreeGrafter"/>
</dbReference>
<evidence type="ECO:0000313" key="12">
    <source>
        <dbReference type="EMBL" id="ABW90693.1"/>
    </source>
</evidence>
<keyword evidence="4" id="KW-0677">Repeat</keyword>
<evidence type="ECO:0000256" key="11">
    <source>
        <dbReference type="SAM" id="SignalP"/>
    </source>
</evidence>
<dbReference type="InterPro" id="IPR051221">
    <property type="entry name" value="LDLR-related"/>
</dbReference>
<organism evidence="12">
    <name type="scientific">Haliotis diversicolor supertexta</name>
    <dbReference type="NCBI Taxonomy" id="283615"/>
    <lineage>
        <taxon>Eukaryota</taxon>
        <taxon>Metazoa</taxon>
        <taxon>Spiralia</taxon>
        <taxon>Lophotrochozoa</taxon>
        <taxon>Mollusca</taxon>
        <taxon>Gastropoda</taxon>
        <taxon>Vetigastropoda</taxon>
        <taxon>Lepetellida</taxon>
        <taxon>Haliotoidea</taxon>
        <taxon>Haliotidae</taxon>
        <taxon>Haliotis</taxon>
    </lineage>
</organism>
<feature type="disulfide bond" evidence="10">
    <location>
        <begin position="74"/>
        <end position="92"/>
    </location>
</feature>
<feature type="disulfide bond" evidence="10">
    <location>
        <begin position="67"/>
        <end position="79"/>
    </location>
</feature>
<name>E4W3F8_HALDV</name>
<sequence length="103" mass="11685">MKSRSLFGLVIFLLVFAHYEAFRRRRCGPYRTMCVSVRRCVANSSLCDGHNDCGDYSDEYTCPGFECPPGKFHCNDGPCITQSWRCDNYPDCVDGSDELGCVY</sequence>
<evidence type="ECO:0000256" key="5">
    <source>
        <dbReference type="ARBA" id="ARBA00022989"/>
    </source>
</evidence>
<dbReference type="SUPFAM" id="SSF57424">
    <property type="entry name" value="LDL receptor-like module"/>
    <property type="match status" value="2"/>
</dbReference>
<keyword evidence="2" id="KW-0812">Transmembrane</keyword>
<accession>E4W3F8</accession>
<comment type="caution">
    <text evidence="10">Lacks conserved residue(s) required for the propagation of feature annotation.</text>
</comment>
<dbReference type="PROSITE" id="PS50068">
    <property type="entry name" value="LDLRA_2"/>
    <property type="match status" value="2"/>
</dbReference>
<dbReference type="InterPro" id="IPR036055">
    <property type="entry name" value="LDL_receptor-like_sf"/>
</dbReference>
<reference evidence="12" key="1">
    <citation type="submission" date="2007-08" db="EMBL/GenBank/DDBJ databases">
        <authorList>
            <person name="Wu L."/>
            <person name="Wu X."/>
        </authorList>
    </citation>
    <scope>NUCLEOTIDE SEQUENCE</scope>
</reference>
<evidence type="ECO:0000256" key="8">
    <source>
        <dbReference type="ARBA" id="ARBA00023170"/>
    </source>
</evidence>
<proteinExistence type="evidence at transcript level"/>
<keyword evidence="7 10" id="KW-1015">Disulfide bond</keyword>
<evidence type="ECO:0000256" key="9">
    <source>
        <dbReference type="ARBA" id="ARBA00023180"/>
    </source>
</evidence>
<keyword evidence="3 11" id="KW-0732">Signal</keyword>